<organism evidence="2">
    <name type="scientific">Culex pipiens</name>
    <name type="common">House mosquito</name>
    <dbReference type="NCBI Taxonomy" id="7175"/>
    <lineage>
        <taxon>Eukaryota</taxon>
        <taxon>Metazoa</taxon>
        <taxon>Ecdysozoa</taxon>
        <taxon>Arthropoda</taxon>
        <taxon>Hexapoda</taxon>
        <taxon>Insecta</taxon>
        <taxon>Pterygota</taxon>
        <taxon>Neoptera</taxon>
        <taxon>Endopterygota</taxon>
        <taxon>Diptera</taxon>
        <taxon>Nematocera</taxon>
        <taxon>Culicoidea</taxon>
        <taxon>Culicidae</taxon>
        <taxon>Culicinae</taxon>
        <taxon>Culicini</taxon>
        <taxon>Culex</taxon>
        <taxon>Culex</taxon>
    </lineage>
</organism>
<dbReference type="AlphaFoldDB" id="A0A8D8DHA2"/>
<evidence type="ECO:0000256" key="1">
    <source>
        <dbReference type="SAM" id="MobiDB-lite"/>
    </source>
</evidence>
<feature type="compositionally biased region" description="Polar residues" evidence="1">
    <location>
        <begin position="50"/>
        <end position="72"/>
    </location>
</feature>
<reference evidence="2" key="1">
    <citation type="submission" date="2021-05" db="EMBL/GenBank/DDBJ databases">
        <authorList>
            <person name="Alioto T."/>
            <person name="Alioto T."/>
            <person name="Gomez Garrido J."/>
        </authorList>
    </citation>
    <scope>NUCLEOTIDE SEQUENCE</scope>
</reference>
<feature type="region of interest" description="Disordered" evidence="1">
    <location>
        <begin position="91"/>
        <end position="110"/>
    </location>
</feature>
<feature type="region of interest" description="Disordered" evidence="1">
    <location>
        <begin position="27"/>
        <end position="79"/>
    </location>
</feature>
<name>A0A8D8DHA2_CULPI</name>
<protein>
    <submittedName>
        <fullName evidence="2">(northern house mosquito) hypothetical protein</fullName>
    </submittedName>
</protein>
<dbReference type="EMBL" id="HBUE01270834">
    <property type="protein sequence ID" value="CAG6563873.1"/>
    <property type="molecule type" value="Transcribed_RNA"/>
</dbReference>
<dbReference type="EMBL" id="HBUE01139795">
    <property type="protein sequence ID" value="CAG6500225.1"/>
    <property type="molecule type" value="Transcribed_RNA"/>
</dbReference>
<proteinExistence type="predicted"/>
<dbReference type="EMBL" id="HBUE01270837">
    <property type="protein sequence ID" value="CAG6563876.1"/>
    <property type="molecule type" value="Transcribed_RNA"/>
</dbReference>
<dbReference type="EMBL" id="HBUE01165544">
    <property type="protein sequence ID" value="CAG6512417.1"/>
    <property type="molecule type" value="Transcribed_RNA"/>
</dbReference>
<dbReference type="EMBL" id="HBUE01165546">
    <property type="protein sequence ID" value="CAG6512420.1"/>
    <property type="molecule type" value="Transcribed_RNA"/>
</dbReference>
<evidence type="ECO:0000313" key="2">
    <source>
        <dbReference type="EMBL" id="CAG6512417.1"/>
    </source>
</evidence>
<dbReference type="EMBL" id="HBUE01165548">
    <property type="protein sequence ID" value="CAG6512423.1"/>
    <property type="molecule type" value="Transcribed_RNA"/>
</dbReference>
<dbReference type="EMBL" id="HBUE01139794">
    <property type="protein sequence ID" value="CAG6500222.1"/>
    <property type="molecule type" value="Transcribed_RNA"/>
</dbReference>
<sequence length="139" mass="15433">MSSLWPRKTRTTRISAIVASSTGAYCQLTQPPPRKSCWPTSHSSPRKRISSNQPCSTSSSVTSARWPASTTSHRPRSSRVAALEFARVCRTARLPPPAKNRHPPKRPSFLTRNLSSEICSRWTLELRPLQPHPPPTPAA</sequence>
<dbReference type="EMBL" id="HBUE01270832">
    <property type="protein sequence ID" value="CAG6563870.1"/>
    <property type="molecule type" value="Transcribed_RNA"/>
</dbReference>
<dbReference type="EMBL" id="HBUE01139801">
    <property type="protein sequence ID" value="CAG6500231.1"/>
    <property type="molecule type" value="Transcribed_RNA"/>
</dbReference>
<dbReference type="EMBL" id="HBUE01139792">
    <property type="protein sequence ID" value="CAG6500220.1"/>
    <property type="molecule type" value="Transcribed_RNA"/>
</dbReference>
<accession>A0A8D8DHA2</accession>